<keyword evidence="2" id="KW-1185">Reference proteome</keyword>
<dbReference type="HOGENOM" id="CLU_506698_0_0_1"/>
<gene>
    <name evidence="1" type="ORF">PHATRDRAFT_45994</name>
</gene>
<dbReference type="Proteomes" id="UP000000759">
    <property type="component" value="Chromosome 8"/>
</dbReference>
<dbReference type="OMA" id="DTYYYVL"/>
<dbReference type="KEGG" id="pti:PHATRDRAFT_45994"/>
<dbReference type="eggNOG" id="ENOG502S90U">
    <property type="taxonomic scope" value="Eukaryota"/>
</dbReference>
<reference evidence="1 2" key="1">
    <citation type="journal article" date="2008" name="Nature">
        <title>The Phaeodactylum genome reveals the evolutionary history of diatom genomes.</title>
        <authorList>
            <person name="Bowler C."/>
            <person name="Allen A.E."/>
            <person name="Badger J.H."/>
            <person name="Grimwood J."/>
            <person name="Jabbari K."/>
            <person name="Kuo A."/>
            <person name="Maheswari U."/>
            <person name="Martens C."/>
            <person name="Maumus F."/>
            <person name="Otillar R.P."/>
            <person name="Rayko E."/>
            <person name="Salamov A."/>
            <person name="Vandepoele K."/>
            <person name="Beszteri B."/>
            <person name="Gruber A."/>
            <person name="Heijde M."/>
            <person name="Katinka M."/>
            <person name="Mock T."/>
            <person name="Valentin K."/>
            <person name="Verret F."/>
            <person name="Berges J.A."/>
            <person name="Brownlee C."/>
            <person name="Cadoret J.P."/>
            <person name="Chiovitti A."/>
            <person name="Choi C.J."/>
            <person name="Coesel S."/>
            <person name="De Martino A."/>
            <person name="Detter J.C."/>
            <person name="Durkin C."/>
            <person name="Falciatore A."/>
            <person name="Fournet J."/>
            <person name="Haruta M."/>
            <person name="Huysman M.J."/>
            <person name="Jenkins B.D."/>
            <person name="Jiroutova K."/>
            <person name="Jorgensen R.E."/>
            <person name="Joubert Y."/>
            <person name="Kaplan A."/>
            <person name="Kroger N."/>
            <person name="Kroth P.G."/>
            <person name="La Roche J."/>
            <person name="Lindquist E."/>
            <person name="Lommer M."/>
            <person name="Martin-Jezequel V."/>
            <person name="Lopez P.J."/>
            <person name="Lucas S."/>
            <person name="Mangogna M."/>
            <person name="McGinnis K."/>
            <person name="Medlin L.K."/>
            <person name="Montsant A."/>
            <person name="Oudot-Le Secq M.P."/>
            <person name="Napoli C."/>
            <person name="Obornik M."/>
            <person name="Parker M.S."/>
            <person name="Petit J.L."/>
            <person name="Porcel B.M."/>
            <person name="Poulsen N."/>
            <person name="Robison M."/>
            <person name="Rychlewski L."/>
            <person name="Rynearson T.A."/>
            <person name="Schmutz J."/>
            <person name="Shapiro H."/>
            <person name="Siaut M."/>
            <person name="Stanley M."/>
            <person name="Sussman M.R."/>
            <person name="Taylor A.R."/>
            <person name="Vardi A."/>
            <person name="von Dassow P."/>
            <person name="Vyverman W."/>
            <person name="Willis A."/>
            <person name="Wyrwicz L.S."/>
            <person name="Rokhsar D.S."/>
            <person name="Weissenbach J."/>
            <person name="Armbrust E.V."/>
            <person name="Green B.R."/>
            <person name="Van de Peer Y."/>
            <person name="Grigoriev I.V."/>
        </authorList>
    </citation>
    <scope>NUCLEOTIDE SEQUENCE [LARGE SCALE GENOMIC DNA]</scope>
    <source>
        <strain evidence="1 2">CCAP 1055/1</strain>
    </source>
</reference>
<dbReference type="OrthoDB" id="48653at2759"/>
<sequence>MSLDKDNVESTHDVEVLGVKQQSSFKRRYRNASKSRSRLNDEYDTATLDDDELTRAFQHQSHSLRVSASNVAAMTGFHPWKNLPELAMNLVYQGRLGQALLRKDALLLGLQLTTEEQVLRDLAQQSGVSTQKALQSILQVKDGSKKVESVELAAKLKQRVLYEAVKSGKLNKEQLKTLQEGTRSAVDTGYGTHQEDDALNLYEKQCGWEVRERNAEIRNWPFARREDIVPQLETKPGLPTVLPMRPASSQWSSPTLAESDLQEVALKRAKSLTGDGPVEFQDVVSNTSFGEGDDTVQHHASLKGTCTTRSPSAISPNNHRNLLPFFSIVGSVDGLREELFSPDTPCTFSTEFGADLALRTVIVECKHRMRKVHIVPPLYEQIQTIAYCLMYEVSEADHVQVLRQDPSASGKGSCTFVENNTTLDAWVASTQNQGKSAATLPTTKPMVDLKPTLTTYRVSLNDAVMQHQTQWRDTVLPRLRSFVEAVYAIRASDDKRYRLLVAVSLSTAGEDAATVLEAWTILHKECPWLESCNTAFSR</sequence>
<name>B7FZF2_PHATC</name>
<protein>
    <submittedName>
        <fullName evidence="1">Uncharacterized protein</fullName>
    </submittedName>
</protein>
<dbReference type="EMBL" id="CM000611">
    <property type="protein sequence ID" value="EEC48531.1"/>
    <property type="molecule type" value="Genomic_DNA"/>
</dbReference>
<organism evidence="1 2">
    <name type="scientific">Phaeodactylum tricornutum (strain CCAP 1055/1)</name>
    <dbReference type="NCBI Taxonomy" id="556484"/>
    <lineage>
        <taxon>Eukaryota</taxon>
        <taxon>Sar</taxon>
        <taxon>Stramenopiles</taxon>
        <taxon>Ochrophyta</taxon>
        <taxon>Bacillariophyta</taxon>
        <taxon>Bacillariophyceae</taxon>
        <taxon>Bacillariophycidae</taxon>
        <taxon>Naviculales</taxon>
        <taxon>Phaeodactylaceae</taxon>
        <taxon>Phaeodactylum</taxon>
    </lineage>
</organism>
<dbReference type="RefSeq" id="XP_002180340.1">
    <property type="nucleotide sequence ID" value="XM_002180304.1"/>
</dbReference>
<reference evidence="2" key="2">
    <citation type="submission" date="2008-08" db="EMBL/GenBank/DDBJ databases">
        <authorList>
            <consortium name="Diatom Consortium"/>
            <person name="Grigoriev I."/>
            <person name="Grimwood J."/>
            <person name="Kuo A."/>
            <person name="Otillar R.P."/>
            <person name="Salamov A."/>
            <person name="Detter J.C."/>
            <person name="Lindquist E."/>
            <person name="Shapiro H."/>
            <person name="Lucas S."/>
            <person name="Glavina del Rio T."/>
            <person name="Pitluck S."/>
            <person name="Rokhsar D."/>
            <person name="Bowler C."/>
        </authorList>
    </citation>
    <scope>GENOME REANNOTATION</scope>
    <source>
        <strain evidence="2">CCAP 1055/1</strain>
    </source>
</reference>
<dbReference type="PaxDb" id="2850-Phatr45994"/>
<dbReference type="AlphaFoldDB" id="B7FZF2"/>
<proteinExistence type="predicted"/>
<dbReference type="GeneID" id="7200855"/>
<dbReference type="InParanoid" id="B7FZF2"/>
<accession>B7FZF2</accession>
<evidence type="ECO:0000313" key="1">
    <source>
        <dbReference type="EMBL" id="EEC48531.1"/>
    </source>
</evidence>
<evidence type="ECO:0000313" key="2">
    <source>
        <dbReference type="Proteomes" id="UP000000759"/>
    </source>
</evidence>